<proteinExistence type="predicted"/>
<dbReference type="RefSeq" id="WP_269169649.1">
    <property type="nucleotide sequence ID" value="NZ_CP114196.1"/>
</dbReference>
<geneLocation type="plasmid" evidence="1 2">
    <name>pHLA</name>
</geneLocation>
<accession>A0AA47JN66</accession>
<dbReference type="EMBL" id="CP114196">
    <property type="protein sequence ID" value="WAT93768.1"/>
    <property type="molecule type" value="Genomic_DNA"/>
</dbReference>
<dbReference type="Proteomes" id="UP001156560">
    <property type="component" value="Plasmid pHLA"/>
</dbReference>
<reference evidence="1" key="1">
    <citation type="submission" date="2022-12" db="EMBL/GenBank/DDBJ databases">
        <title>Vibrio parahaemolyticus become highly virulent by producing novel Tc toxins.</title>
        <authorList>
            <person name="Yang F."/>
            <person name="You Y."/>
            <person name="Lai Q."/>
            <person name="Xu L."/>
            <person name="Li F."/>
        </authorList>
    </citation>
    <scope>NUCLEOTIDE SEQUENCE</scope>
    <source>
        <strain evidence="1">Vp-HL-202005</strain>
        <plasmid evidence="1">pHLA</plasmid>
    </source>
</reference>
<evidence type="ECO:0000313" key="2">
    <source>
        <dbReference type="Proteomes" id="UP001156560"/>
    </source>
</evidence>
<dbReference type="AlphaFoldDB" id="A0AA47JN66"/>
<sequence length="97" mass="11149">MKTEFCNYDNLKKVAQGQAMLFVWPNELINKSLTTISFTDESKELGLQPLLIDAFTASILVKVLDALRESTQDKVKERIQIDRANFCLFYERAMSVI</sequence>
<evidence type="ECO:0000313" key="1">
    <source>
        <dbReference type="EMBL" id="WAT93768.1"/>
    </source>
</evidence>
<name>A0AA47JN66_VIBPH</name>
<organism evidence="1 2">
    <name type="scientific">Vibrio parahaemolyticus</name>
    <dbReference type="NCBI Taxonomy" id="670"/>
    <lineage>
        <taxon>Bacteria</taxon>
        <taxon>Pseudomonadati</taxon>
        <taxon>Pseudomonadota</taxon>
        <taxon>Gammaproteobacteria</taxon>
        <taxon>Vibrionales</taxon>
        <taxon>Vibrionaceae</taxon>
        <taxon>Vibrio</taxon>
    </lineage>
</organism>
<keyword evidence="1" id="KW-0614">Plasmid</keyword>
<protein>
    <submittedName>
        <fullName evidence="1">Uncharacterized protein</fullName>
    </submittedName>
</protein>
<gene>
    <name evidence="1" type="ORF">O1Q84_25950</name>
</gene>